<dbReference type="InterPro" id="IPR017853">
    <property type="entry name" value="GH"/>
</dbReference>
<name>A0A4R3Y0C2_9PROT</name>
<dbReference type="SUPFAM" id="SSF51445">
    <property type="entry name" value="(Trans)glycosidases"/>
    <property type="match status" value="1"/>
</dbReference>
<accession>A0A4R3Y0C2</accession>
<keyword evidence="4" id="KW-0378">Hydrolase</keyword>
<protein>
    <submittedName>
        <fullName evidence="4">Glycosyl hydrolase family 10</fullName>
    </submittedName>
</protein>
<dbReference type="InterPro" id="IPR052177">
    <property type="entry name" value="Divisome_Glycosyl_Hydrolase"/>
</dbReference>
<proteinExistence type="predicted"/>
<organism evidence="4 5">
    <name type="scientific">Sulfurirhabdus autotrophica</name>
    <dbReference type="NCBI Taxonomy" id="1706046"/>
    <lineage>
        <taxon>Bacteria</taxon>
        <taxon>Pseudomonadati</taxon>
        <taxon>Pseudomonadota</taxon>
        <taxon>Betaproteobacteria</taxon>
        <taxon>Nitrosomonadales</taxon>
        <taxon>Sulfuricellaceae</taxon>
        <taxon>Sulfurirhabdus</taxon>
    </lineage>
</organism>
<dbReference type="PANTHER" id="PTHR43405:SF1">
    <property type="entry name" value="GLYCOSYL HYDROLASE DIGH"/>
    <property type="match status" value="1"/>
</dbReference>
<keyword evidence="5" id="KW-1185">Reference proteome</keyword>
<sequence length="370" mass="42799">MTISNFVRLVCLCAFLVFTLPAWAEIQESRAIFDETYGWVTPEGAEKTLARIKNAGFNVYIPCVWLGKGTAWPSKLAPKTPEWRAKWKPGYDPLENLIKKAHEVGIEVHPWFAVMTRWRNFFPEYYDAGTPEHAFNVHIPEFRKFIVDLMVEVVKNYDVDGINLDVIRSRGLCKSKYCVEDYKNKYSRNLLLDLEVNDFTPERLRDKTQTWEYLKDWNRSAVSDIVSNFSLQAKAIKPGLLISVDSIVLIQDFRVQGADSIEWSNNGWIDVIYNMDYKREIDVRLTQNGRSKLKKPDSLVVLVGNVESINTDYAYPREPQLVADLLTFSKNKWAGGNGVAMWTYQFLTDEQIESIKNGPFKEPAKPFWKK</sequence>
<dbReference type="RefSeq" id="WP_124947229.1">
    <property type="nucleotide sequence ID" value="NZ_BHVT01000069.1"/>
</dbReference>
<comment type="caution">
    <text evidence="4">The sequence shown here is derived from an EMBL/GenBank/DDBJ whole genome shotgun (WGS) entry which is preliminary data.</text>
</comment>
<gene>
    <name evidence="4" type="ORF">EDC63_11568</name>
</gene>
<dbReference type="Gene3D" id="3.20.20.80">
    <property type="entry name" value="Glycosidases"/>
    <property type="match status" value="1"/>
</dbReference>
<dbReference type="EMBL" id="SMCO01000015">
    <property type="protein sequence ID" value="TCV83443.1"/>
    <property type="molecule type" value="Genomic_DNA"/>
</dbReference>
<dbReference type="PANTHER" id="PTHR43405">
    <property type="entry name" value="GLYCOSYL HYDROLASE DIGH"/>
    <property type="match status" value="1"/>
</dbReference>
<keyword evidence="1 2" id="KW-0732">Signal</keyword>
<dbReference type="InterPro" id="IPR003790">
    <property type="entry name" value="GHL10"/>
</dbReference>
<evidence type="ECO:0000256" key="1">
    <source>
        <dbReference type="ARBA" id="ARBA00022729"/>
    </source>
</evidence>
<feature type="domain" description="Glycosyl hydrolase-like 10" evidence="3">
    <location>
        <begin position="38"/>
        <end position="282"/>
    </location>
</feature>
<reference evidence="4 5" key="1">
    <citation type="submission" date="2019-03" db="EMBL/GenBank/DDBJ databases">
        <title>Genomic Encyclopedia of Type Strains, Phase IV (KMG-IV): sequencing the most valuable type-strain genomes for metagenomic binning, comparative biology and taxonomic classification.</title>
        <authorList>
            <person name="Goeker M."/>
        </authorList>
    </citation>
    <scope>NUCLEOTIDE SEQUENCE [LARGE SCALE GENOMIC DNA]</scope>
    <source>
        <strain evidence="4 5">DSM 100309</strain>
    </source>
</reference>
<dbReference type="Pfam" id="PF02638">
    <property type="entry name" value="GHL10"/>
    <property type="match status" value="1"/>
</dbReference>
<dbReference type="AlphaFoldDB" id="A0A4R3Y0C2"/>
<evidence type="ECO:0000259" key="3">
    <source>
        <dbReference type="Pfam" id="PF02638"/>
    </source>
</evidence>
<evidence type="ECO:0000256" key="2">
    <source>
        <dbReference type="SAM" id="SignalP"/>
    </source>
</evidence>
<evidence type="ECO:0000313" key="4">
    <source>
        <dbReference type="EMBL" id="TCV83443.1"/>
    </source>
</evidence>
<dbReference type="Proteomes" id="UP000295367">
    <property type="component" value="Unassembled WGS sequence"/>
</dbReference>
<dbReference type="GO" id="GO:0016787">
    <property type="term" value="F:hydrolase activity"/>
    <property type="evidence" value="ECO:0007669"/>
    <property type="project" value="UniProtKB-KW"/>
</dbReference>
<dbReference type="OrthoDB" id="9773203at2"/>
<evidence type="ECO:0000313" key="5">
    <source>
        <dbReference type="Proteomes" id="UP000295367"/>
    </source>
</evidence>
<feature type="chain" id="PRO_5020255418" evidence="2">
    <location>
        <begin position="25"/>
        <end position="370"/>
    </location>
</feature>
<feature type="signal peptide" evidence="2">
    <location>
        <begin position="1"/>
        <end position="24"/>
    </location>
</feature>